<evidence type="ECO:0008006" key="4">
    <source>
        <dbReference type="Google" id="ProtNLM"/>
    </source>
</evidence>
<evidence type="ECO:0000256" key="1">
    <source>
        <dbReference type="SAM" id="Phobius"/>
    </source>
</evidence>
<dbReference type="EMBL" id="GGFL01012480">
    <property type="protein sequence ID" value="MBW76658.1"/>
    <property type="molecule type" value="Transcribed_RNA"/>
</dbReference>
<name>A0A2M4DHM2_ANODA</name>
<dbReference type="AlphaFoldDB" id="A0A2M4DHM2"/>
<organism evidence="3">
    <name type="scientific">Anopheles darlingi</name>
    <name type="common">Mosquito</name>
    <dbReference type="NCBI Taxonomy" id="43151"/>
    <lineage>
        <taxon>Eukaryota</taxon>
        <taxon>Metazoa</taxon>
        <taxon>Ecdysozoa</taxon>
        <taxon>Arthropoda</taxon>
        <taxon>Hexapoda</taxon>
        <taxon>Insecta</taxon>
        <taxon>Pterygota</taxon>
        <taxon>Neoptera</taxon>
        <taxon>Endopterygota</taxon>
        <taxon>Diptera</taxon>
        <taxon>Nematocera</taxon>
        <taxon>Culicoidea</taxon>
        <taxon>Culicidae</taxon>
        <taxon>Anophelinae</taxon>
        <taxon>Anopheles</taxon>
    </lineage>
</organism>
<feature type="signal peptide" evidence="2">
    <location>
        <begin position="1"/>
        <end position="25"/>
    </location>
</feature>
<sequence>MHLNSTIIGHIAFALIAFILQQTSGLSGIRLSEGAVFVGRVVSVTLLSRFSHCCMFLCLPLFYASFVARRLCSTHFGFW</sequence>
<reference evidence="3" key="1">
    <citation type="submission" date="2018-01" db="EMBL/GenBank/DDBJ databases">
        <title>An insight into the sialome of Amazonian anophelines.</title>
        <authorList>
            <person name="Ribeiro J.M."/>
            <person name="Scarpassa V."/>
            <person name="Calvo E."/>
        </authorList>
    </citation>
    <scope>NUCLEOTIDE SEQUENCE</scope>
</reference>
<keyword evidence="1" id="KW-0812">Transmembrane</keyword>
<proteinExistence type="predicted"/>
<feature type="transmembrane region" description="Helical" evidence="1">
    <location>
        <begin position="49"/>
        <end position="68"/>
    </location>
</feature>
<accession>A0A2M4DHM2</accession>
<protein>
    <recommendedName>
        <fullName evidence="4">Secreted protein</fullName>
    </recommendedName>
</protein>
<keyword evidence="2" id="KW-0732">Signal</keyword>
<keyword evidence="1" id="KW-1133">Transmembrane helix</keyword>
<evidence type="ECO:0000256" key="2">
    <source>
        <dbReference type="SAM" id="SignalP"/>
    </source>
</evidence>
<keyword evidence="1" id="KW-0472">Membrane</keyword>
<feature type="chain" id="PRO_5014908600" description="Secreted protein" evidence="2">
    <location>
        <begin position="26"/>
        <end position="79"/>
    </location>
</feature>
<evidence type="ECO:0000313" key="3">
    <source>
        <dbReference type="EMBL" id="MBW76658.1"/>
    </source>
</evidence>